<gene>
    <name evidence="4" type="primary">ORF80453</name>
</gene>
<feature type="domain" description="Rab-GAP TBC" evidence="3">
    <location>
        <begin position="577"/>
        <end position="792"/>
    </location>
</feature>
<dbReference type="Pfam" id="PF00566">
    <property type="entry name" value="RabGAP-TBC"/>
    <property type="match status" value="1"/>
</dbReference>
<dbReference type="SUPFAM" id="SSF47923">
    <property type="entry name" value="Ypt/Rab-GAP domain of gyp1p"/>
    <property type="match status" value="2"/>
</dbReference>
<dbReference type="GO" id="GO:0005773">
    <property type="term" value="C:vacuole"/>
    <property type="evidence" value="ECO:0007669"/>
    <property type="project" value="UniProtKB-ARBA"/>
</dbReference>
<evidence type="ECO:0000256" key="1">
    <source>
        <dbReference type="SAM" id="MobiDB-lite"/>
    </source>
</evidence>
<feature type="region of interest" description="Disordered" evidence="1">
    <location>
        <begin position="430"/>
        <end position="451"/>
    </location>
</feature>
<dbReference type="InterPro" id="IPR050302">
    <property type="entry name" value="Rab_GAP_TBC_domain"/>
</dbReference>
<dbReference type="AlphaFoldDB" id="A0A0B6ZTJ8"/>
<dbReference type="FunFam" id="1.10.472.80:FF:000006">
    <property type="entry name" value="TBC1 domain family member 14"/>
    <property type="match status" value="1"/>
</dbReference>
<feature type="non-terminal residue" evidence="4">
    <location>
        <position position="1"/>
    </location>
</feature>
<reference evidence="4" key="1">
    <citation type="submission" date="2014-12" db="EMBL/GenBank/DDBJ databases">
        <title>Insight into the proteome of Arion vulgaris.</title>
        <authorList>
            <person name="Aradska J."/>
            <person name="Bulat T."/>
            <person name="Smidak R."/>
            <person name="Sarate P."/>
            <person name="Gangsoo J."/>
            <person name="Sialana F."/>
            <person name="Bilban M."/>
            <person name="Lubec G."/>
        </authorList>
    </citation>
    <scope>NUCLEOTIDE SEQUENCE</scope>
    <source>
        <tissue evidence="4">Skin</tissue>
    </source>
</reference>
<evidence type="ECO:0000259" key="3">
    <source>
        <dbReference type="PROSITE" id="PS50086"/>
    </source>
</evidence>
<dbReference type="SMART" id="SM00164">
    <property type="entry name" value="TBC"/>
    <property type="match status" value="1"/>
</dbReference>
<dbReference type="PROSITE" id="PS50086">
    <property type="entry name" value="TBC_RABGAP"/>
    <property type="match status" value="1"/>
</dbReference>
<evidence type="ECO:0000313" key="4">
    <source>
        <dbReference type="EMBL" id="CEK71934.1"/>
    </source>
</evidence>
<proteinExistence type="predicted"/>
<protein>
    <recommendedName>
        <fullName evidence="3">Rab-GAP TBC domain-containing protein</fullName>
    </recommendedName>
</protein>
<dbReference type="EMBL" id="HACG01025069">
    <property type="protein sequence ID" value="CEK71934.1"/>
    <property type="molecule type" value="Transcribed_RNA"/>
</dbReference>
<sequence length="866" mass="97110">VSLGLVMGLSLIFLQCYFLLDTTMKVQVMNNHTKISPESEHCNRDADSVTVTSVINCKDVDDLKTRIRTSTTQAQLSDNCGEKDAGGVSLDDDYSGNSSAFQVYIESRDNFSKCTEKLKELSPDDAVSTMSVSSDTTLESESSDVYLKTQEGSKLGSLSLDMEGKKNGSHRSISSSLPDRRSQAETSSYIKMVPSVVFTDDLKVDVGSSARFSKVLENISLPLLYIPTTRQLVTGGGDGTLDVTYPGESAGTQRDLNMLYMSERDYSCNGSESASSTLDLSSSDLLNPHSPMHKAHSAQEFHYIGKYTDSDRLTVHSTDSCPVFHNTFEPSSQLFADNSSLSSVSTGTDFSVSAISISENDFTAESKSLSYDATDEAAFVDVNLHSRNSFDKGYNSSSLDSGYGDKKPPSFQAARKKSFTGLKNLFTKKAKEDSPPGWKLFGRVPPKPVSHRDAHEITSEFQTRQQNVEKPVSSAAYKKHGSEVMSTTALILENRPTNLPSKKPEETEKHRQQYEEMVEAAKRKELKDIKLKKKHLQQQRKLEDQMMAAARVWDAEILPSWESMRNAKKTRDLWWMGLPPNVRGRVWQLAIGNDLNITHALYNICHERAEERIKFVQEEGVVLGHTSSEGAAGQHEPSNKESSVKVIKLDVSRTFPHLCIFQKGGPFYDLLHNLLGAYACYRPDVGYVQGMSFIAAILLLNMDVADAFVCFANLLNRPCQLAFFRMDEHLMTAYYRTFEEFFKDSLPKLCAHFISQSVTPNLYLMEWVFLIYSKSLPLDVACRVWDVYFRDGEEFLFRTALAILKIHESVLLKMDFIHAAQFLTKLPEDVSADQLFKEIETVKMNIEKRGFHAVHNFFKDLHTGNS</sequence>
<keyword evidence="2" id="KW-0732">Signal</keyword>
<evidence type="ECO:0000256" key="2">
    <source>
        <dbReference type="SAM" id="SignalP"/>
    </source>
</evidence>
<accession>A0A0B6ZTJ8</accession>
<feature type="compositionally biased region" description="Low complexity" evidence="1">
    <location>
        <begin position="131"/>
        <end position="145"/>
    </location>
</feature>
<dbReference type="Gene3D" id="1.10.472.80">
    <property type="entry name" value="Ypt/Rab-GAP domain of gyp1p, domain 3"/>
    <property type="match status" value="1"/>
</dbReference>
<dbReference type="GO" id="GO:0005096">
    <property type="term" value="F:GTPase activator activity"/>
    <property type="evidence" value="ECO:0007669"/>
    <property type="project" value="TreeGrafter"/>
</dbReference>
<dbReference type="GO" id="GO:0016192">
    <property type="term" value="P:vesicle-mediated transport"/>
    <property type="evidence" value="ECO:0007669"/>
    <property type="project" value="UniProtKB-ARBA"/>
</dbReference>
<dbReference type="GO" id="GO:0031267">
    <property type="term" value="F:small GTPase binding"/>
    <property type="evidence" value="ECO:0007669"/>
    <property type="project" value="TreeGrafter"/>
</dbReference>
<feature type="chain" id="PRO_5002123939" description="Rab-GAP TBC domain-containing protein" evidence="2">
    <location>
        <begin position="20"/>
        <end position="866"/>
    </location>
</feature>
<dbReference type="Gene3D" id="1.10.8.270">
    <property type="entry name" value="putative rabgap domain of human tbc1 domain family member 14 like domains"/>
    <property type="match status" value="1"/>
</dbReference>
<dbReference type="FunFam" id="1.10.8.270:FF:000008">
    <property type="entry name" value="Putative TBC1 domain family member 14"/>
    <property type="match status" value="1"/>
</dbReference>
<dbReference type="PANTHER" id="PTHR47219:SF15">
    <property type="entry name" value="TBC1 DOMAIN FAMILY MEMBER 12 ISOFORM X1"/>
    <property type="match status" value="1"/>
</dbReference>
<feature type="signal peptide" evidence="2">
    <location>
        <begin position="1"/>
        <end position="19"/>
    </location>
</feature>
<name>A0A0B6ZTJ8_9EUPU</name>
<dbReference type="InterPro" id="IPR000195">
    <property type="entry name" value="Rab-GAP-TBC_dom"/>
</dbReference>
<dbReference type="PANTHER" id="PTHR47219">
    <property type="entry name" value="RAB GTPASE-ACTIVATING PROTEIN 1-LIKE"/>
    <property type="match status" value="1"/>
</dbReference>
<dbReference type="GO" id="GO:0031410">
    <property type="term" value="C:cytoplasmic vesicle"/>
    <property type="evidence" value="ECO:0007669"/>
    <property type="project" value="UniProtKB-ARBA"/>
</dbReference>
<dbReference type="Gene3D" id="1.10.10.750">
    <property type="entry name" value="Ypt/Rab-GAP domain of gyp1p, domain 1"/>
    <property type="match status" value="1"/>
</dbReference>
<dbReference type="InterPro" id="IPR035969">
    <property type="entry name" value="Rab-GAP_TBC_sf"/>
</dbReference>
<organism evidence="4">
    <name type="scientific">Arion vulgaris</name>
    <dbReference type="NCBI Taxonomy" id="1028688"/>
    <lineage>
        <taxon>Eukaryota</taxon>
        <taxon>Metazoa</taxon>
        <taxon>Spiralia</taxon>
        <taxon>Lophotrochozoa</taxon>
        <taxon>Mollusca</taxon>
        <taxon>Gastropoda</taxon>
        <taxon>Heterobranchia</taxon>
        <taxon>Euthyneura</taxon>
        <taxon>Panpulmonata</taxon>
        <taxon>Eupulmonata</taxon>
        <taxon>Stylommatophora</taxon>
        <taxon>Helicina</taxon>
        <taxon>Arionoidea</taxon>
        <taxon>Arionidae</taxon>
        <taxon>Arion</taxon>
    </lineage>
</organism>
<feature type="region of interest" description="Disordered" evidence="1">
    <location>
        <begin position="124"/>
        <end position="181"/>
    </location>
</feature>